<dbReference type="InterPro" id="IPR005754">
    <property type="entry name" value="Sortase"/>
</dbReference>
<dbReference type="NCBIfam" id="TIGR01076">
    <property type="entry name" value="sortase_fam"/>
    <property type="match status" value="1"/>
</dbReference>
<evidence type="ECO:0000313" key="4">
    <source>
        <dbReference type="EMBL" id="MCQ4083807.1"/>
    </source>
</evidence>
<dbReference type="CDD" id="cd05830">
    <property type="entry name" value="Sortase_E"/>
    <property type="match status" value="1"/>
</dbReference>
<dbReference type="Gene3D" id="2.40.260.10">
    <property type="entry name" value="Sortase"/>
    <property type="match status" value="1"/>
</dbReference>
<protein>
    <submittedName>
        <fullName evidence="4">Class E sortase</fullName>
    </submittedName>
</protein>
<dbReference type="InterPro" id="IPR023365">
    <property type="entry name" value="Sortase_dom-sf"/>
</dbReference>
<dbReference type="Pfam" id="PF04203">
    <property type="entry name" value="Sortase"/>
    <property type="match status" value="1"/>
</dbReference>
<dbReference type="InterPro" id="IPR053465">
    <property type="entry name" value="Sortase_Class_E"/>
</dbReference>
<reference evidence="4" key="1">
    <citation type="submission" date="2022-06" db="EMBL/GenBank/DDBJ databases">
        <title>Draft genome sequence of Streptomyces sp. RB6PN25 isolated from peat swamp forest in Thailand.</title>
        <authorList>
            <person name="Duangmal K."/>
            <person name="Klaysubun C."/>
        </authorList>
    </citation>
    <scope>NUCLEOTIDE SEQUENCE</scope>
    <source>
        <strain evidence="4">RB6PN25</strain>
    </source>
</reference>
<keyword evidence="3" id="KW-0472">Membrane</keyword>
<feature type="compositionally biased region" description="Low complexity" evidence="2">
    <location>
        <begin position="66"/>
        <end position="79"/>
    </location>
</feature>
<feature type="region of interest" description="Disordered" evidence="2">
    <location>
        <begin position="66"/>
        <end position="89"/>
    </location>
</feature>
<dbReference type="Proteomes" id="UP001057702">
    <property type="component" value="Unassembled WGS sequence"/>
</dbReference>
<gene>
    <name evidence="4" type="ORF">NGB36_25240</name>
</gene>
<name>A0ABT1Q1J6_9ACTN</name>
<evidence type="ECO:0000256" key="1">
    <source>
        <dbReference type="ARBA" id="ARBA00022801"/>
    </source>
</evidence>
<dbReference type="InterPro" id="IPR042003">
    <property type="entry name" value="Sortase_E"/>
</dbReference>
<proteinExistence type="predicted"/>
<organism evidence="4 5">
    <name type="scientific">Streptomyces humicola</name>
    <dbReference type="NCBI Taxonomy" id="2953240"/>
    <lineage>
        <taxon>Bacteria</taxon>
        <taxon>Bacillati</taxon>
        <taxon>Actinomycetota</taxon>
        <taxon>Actinomycetes</taxon>
        <taxon>Kitasatosporales</taxon>
        <taxon>Streptomycetaceae</taxon>
        <taxon>Streptomyces</taxon>
    </lineage>
</organism>
<dbReference type="NCBIfam" id="NF033747">
    <property type="entry name" value="class_E_sortase"/>
    <property type="match status" value="1"/>
</dbReference>
<evidence type="ECO:0000256" key="3">
    <source>
        <dbReference type="SAM" id="Phobius"/>
    </source>
</evidence>
<dbReference type="RefSeq" id="WP_255922808.1">
    <property type="nucleotide sequence ID" value="NZ_JANFNG010000026.1"/>
</dbReference>
<keyword evidence="1" id="KW-0378">Hydrolase</keyword>
<accession>A0ABT1Q1J6</accession>
<evidence type="ECO:0000313" key="5">
    <source>
        <dbReference type="Proteomes" id="UP001057702"/>
    </source>
</evidence>
<keyword evidence="5" id="KW-1185">Reference proteome</keyword>
<keyword evidence="3" id="KW-0812">Transmembrane</keyword>
<comment type="caution">
    <text evidence="4">The sequence shown here is derived from an EMBL/GenBank/DDBJ whole genome shotgun (WGS) entry which is preliminary data.</text>
</comment>
<dbReference type="SUPFAM" id="SSF63817">
    <property type="entry name" value="Sortase"/>
    <property type="match status" value="1"/>
</dbReference>
<dbReference type="EMBL" id="JANFNG010000026">
    <property type="protein sequence ID" value="MCQ4083807.1"/>
    <property type="molecule type" value="Genomic_DNA"/>
</dbReference>
<sequence length="250" mass="26846">MKWAARVLWWCGEAAVTFGVVVLLLVVHQLWWTNVQAQGSDRRAVAALERQWNAAPAGSAVSAASSAAPASSPSATRAAGTGNRQTSDVSSNSFVVNASWGMAYAIIRIPAIGVTAPIAEGTSKAAVLNFGYVGHYPQTAEPGQPGNFALAGHRNTHGEPFRYINRLRPGDEVVIETAHAVFTYVLDRMVPQTSPSDGTVIDPVPYSGVHPEDRLSGPGYYITLTTCTPEFTSEFRLVWWGYLRSADVRG</sequence>
<feature type="transmembrane region" description="Helical" evidence="3">
    <location>
        <begin position="7"/>
        <end position="32"/>
    </location>
</feature>
<keyword evidence="3" id="KW-1133">Transmembrane helix</keyword>
<evidence type="ECO:0000256" key="2">
    <source>
        <dbReference type="SAM" id="MobiDB-lite"/>
    </source>
</evidence>